<feature type="compositionally biased region" description="Basic and acidic residues" evidence="2">
    <location>
        <begin position="1108"/>
        <end position="1137"/>
    </location>
</feature>
<feature type="compositionally biased region" description="Polar residues" evidence="2">
    <location>
        <begin position="803"/>
        <end position="818"/>
    </location>
</feature>
<dbReference type="SMART" id="SM00256">
    <property type="entry name" value="FBOX"/>
    <property type="match status" value="1"/>
</dbReference>
<dbReference type="PANTHER" id="PTHR13318:SF190">
    <property type="entry name" value="PARTNER OF PAIRED, ISOFORM B"/>
    <property type="match status" value="1"/>
</dbReference>
<gene>
    <name evidence="3" type="ORF">OFUS_LOCUS12806</name>
</gene>
<comment type="caution">
    <text evidence="3">The sequence shown here is derived from an EMBL/GenBank/DDBJ whole genome shotgun (WGS) entry which is preliminary data.</text>
</comment>
<keyword evidence="1" id="KW-0833">Ubl conjugation pathway</keyword>
<dbReference type="PROSITE" id="PS50181">
    <property type="entry name" value="FBOX"/>
    <property type="match status" value="1"/>
</dbReference>
<dbReference type="SUPFAM" id="SSF52047">
    <property type="entry name" value="RNI-like"/>
    <property type="match status" value="1"/>
</dbReference>
<dbReference type="InterPro" id="IPR036047">
    <property type="entry name" value="F-box-like_dom_sf"/>
</dbReference>
<feature type="compositionally biased region" description="Polar residues" evidence="2">
    <location>
        <begin position="443"/>
        <end position="455"/>
    </location>
</feature>
<dbReference type="InterPro" id="IPR001810">
    <property type="entry name" value="F-box_dom"/>
</dbReference>
<feature type="region of interest" description="Disordered" evidence="2">
    <location>
        <begin position="846"/>
        <end position="866"/>
    </location>
</feature>
<dbReference type="Proteomes" id="UP000749559">
    <property type="component" value="Unassembled WGS sequence"/>
</dbReference>
<feature type="compositionally biased region" description="Basic and acidic residues" evidence="2">
    <location>
        <begin position="165"/>
        <end position="176"/>
    </location>
</feature>
<dbReference type="InterPro" id="IPR006553">
    <property type="entry name" value="Leu-rich_rpt_Cys-con_subtyp"/>
</dbReference>
<dbReference type="Pfam" id="PF25372">
    <property type="entry name" value="DUF7885"/>
    <property type="match status" value="1"/>
</dbReference>
<feature type="compositionally biased region" description="Acidic residues" evidence="2">
    <location>
        <begin position="300"/>
        <end position="309"/>
    </location>
</feature>
<feature type="compositionally biased region" description="Basic and acidic residues" evidence="2">
    <location>
        <begin position="759"/>
        <end position="770"/>
    </location>
</feature>
<feature type="compositionally biased region" description="Basic and acidic residues" evidence="2">
    <location>
        <begin position="15"/>
        <end position="27"/>
    </location>
</feature>
<dbReference type="GO" id="GO:0019005">
    <property type="term" value="C:SCF ubiquitin ligase complex"/>
    <property type="evidence" value="ECO:0007669"/>
    <property type="project" value="TreeGrafter"/>
</dbReference>
<dbReference type="PANTHER" id="PTHR13318">
    <property type="entry name" value="PARTNER OF PAIRED, ISOFORM B-RELATED"/>
    <property type="match status" value="1"/>
</dbReference>
<dbReference type="SUPFAM" id="SSF81383">
    <property type="entry name" value="F-box domain"/>
    <property type="match status" value="1"/>
</dbReference>
<feature type="region of interest" description="Disordered" evidence="2">
    <location>
        <begin position="1332"/>
        <end position="1351"/>
    </location>
</feature>
<evidence type="ECO:0000256" key="1">
    <source>
        <dbReference type="ARBA" id="ARBA00022786"/>
    </source>
</evidence>
<sequence length="1993" mass="226129">MNRHIIEKVALPKGDSPRTKQMKELRAKRLAYFENRGASSDSSAGPQLNHSLPEKSEPPVRHRNPGLKTTLPNSDVRITKTTPREGIKQKKTNTPRGVNKTLTAANTSSPRSKGSPRNSGNKGVNPGHTEFNPYVGKSQKAKNYPENSNSTAHLIRNSVTAGNKNHGETQLQEKDSASLGRSNRNKKVNANRERVDAVNTSSTDGGYVGIGAKSKYSNINTVKDDIPLTQISDAFTEQMLCKDKCVSDIIQSRKQPAEIKVDKTPKYIQHGDKQKIADNWFTQEQETLYTGDSKNKDVPNSEDFDQDDVSDIELSTHRLDDYDDSIISDVIDAQEYSKLQYSENITDSRGKGNQTSPKTHAVVNPWEKPGAVKHIERRHTSDKTKGNTNETMDDFSQRIKPRTSTAWTDEGNLGLRRRLSNQQLSSSSNRSSDSDTRKHKLSMQRSVNNEPKISKQTMKYSNLSMDGENDVSQTYTRGIDQNVSKQLRKKTNPNMDCDQVDGDGFKTHRPENEPYEGDYFSTQWTRHKSKKPVAKYAFSSDEIYNQANQLTKMKEMSRNASEKENVTHNSGPVYHQHAPEYDSPDPEYHHPVPEYTQVMANKQKYEQSQNDSNLVHEEPSSNHKNDDFKYATLTNEDLEHIERVTKNMHNKFLGSKSKQYPSIFIEENNNKLDLKTKQPTNVSHQETTINKNKDNRKKTLDLLFSEVKKQECLVDALDRPESPDRYRNFIRHTLTSPEPVKFNQLSPEHKSRTYRTRTNSKENYMHERPTSVEPGGHQRTLSSPGLSALKHIDGIRGFHENRTLQNKSPGSHGTSASKENLKLEGSYSTTSLDRYFSSIQDISSKNSVHSENFEPIPEPSIEETPRISIDHIFDEKLAKQSPISDSGYSSKDLGSREKVSRPKDVSEPNKEIINTGIAQNEKQNQESGGVTARLEKLGINPSLFIEKSKNTLKDPAKVNDDKDIVTVCPDCQGVNKPYVTWCLECGCVLIGVDPVPRKLKSSQRPKVQNNDVRSLENHNKDDVYNYMENDTPDELIEIDDEEETPNKTYEKCNNVKELYNQDELPLDSEKYNDIQVEYKDTNPGEYSDDQSPRYEQDNEYESENDYEDQNKFLDEEIHDEEHNDYTKGKDYKDHHDFASQNDYEGSHNDYAYQKGYDDSQNDDTNQMDYEDNHDDYTNQKDYEDDHSEEDYDSFFKDYRKHVREYEEDIGEPMLQEYENSHDNLDNVKLSSSLNQKNSTLPDALRAELSLTLEDSFTAKIPGAKDKFQKLLEDSFNSENGLFGKHNRTQSQESRGSEYEIFERVNDSLERTTSRNNFNIPMLNLSVMSDHSDDDEEFVAEDSPKVDQAIGPDNGAMFISPKQDTERSAQNTQTYREEGAMYISPRPGAERSDQETQSFRDAYQENKQVNRLLQEAGFKRDNLPSPKPPKPTKSKAKPAVSSKVKETIESKSYTRHWQKSSTAWSSYNPRELKSRSSLPLRSSMPSPVSNKSKSNINRPNKSQENRPGSATRNRGNSAKAANIRAQRNKPRSFRSSVLEEEVHMIESGGESRDQGSNEPVEKGQGDFFTVGGAKLSKGPVSEIRRSEDPYAKYIAMSPRIEEGDFSIWLCLPDEVLLSIFSYLPHSVLARCALVCQQFYRVAMDDSLWRSISLANKHNVKDDWLVCIGQHRPRQLNLAYCKGKRVTSKGLRELFRLSADTLQELDITGCNEGELKGDSLILHAFSRCTEIRKLDASWCNIDNNQLAVICDNATRLESISLKGCQNITDEGVEMLALTHGTSLESLDLCGCIQVTNEGIYKLSVNCKGLLSLSLGECYKLSDVCIGQLSMSLCGLEVLDLRGCKQIKDDCIRRVVRNCPRLKSLTLGSCPYITDGALVEIATYMTGLRHLDVRGSKKVTDVGIRNIAHNCRFLTELDLSSTAITQKSVFALASYAIQRLEVLKLNFCRDITEGALAKLAKNCKRLHMLELFGGRRIRDNGIARIQMENKNLVIKM</sequence>
<feature type="region of interest" description="Disordered" evidence="2">
    <location>
        <begin position="800"/>
        <end position="822"/>
    </location>
</feature>
<keyword evidence="4" id="KW-1185">Reference proteome</keyword>
<feature type="compositionally biased region" description="Low complexity" evidence="2">
    <location>
        <begin position="1474"/>
        <end position="1488"/>
    </location>
</feature>
<dbReference type="InterPro" id="IPR032675">
    <property type="entry name" value="LRR_dom_sf"/>
</dbReference>
<feature type="compositionally biased region" description="Low complexity" evidence="2">
    <location>
        <begin position="420"/>
        <end position="431"/>
    </location>
</feature>
<feature type="compositionally biased region" description="Polar residues" evidence="2">
    <location>
        <begin position="92"/>
        <end position="122"/>
    </location>
</feature>
<feature type="region of interest" description="Disordered" evidence="2">
    <location>
        <begin position="1414"/>
        <end position="1567"/>
    </location>
</feature>
<name>A0A8J1XV59_OWEFU</name>
<feature type="region of interest" description="Disordered" evidence="2">
    <location>
        <begin position="998"/>
        <end position="1027"/>
    </location>
</feature>
<feature type="compositionally biased region" description="Basic and acidic residues" evidence="2">
    <location>
        <begin position="1013"/>
        <end position="1023"/>
    </location>
</feature>
<feature type="region of interest" description="Disordered" evidence="2">
    <location>
        <begin position="880"/>
        <end position="929"/>
    </location>
</feature>
<feature type="region of interest" description="Disordered" evidence="2">
    <location>
        <begin position="1356"/>
        <end position="1397"/>
    </location>
</feature>
<organism evidence="3 4">
    <name type="scientific">Owenia fusiformis</name>
    <name type="common">Polychaete worm</name>
    <dbReference type="NCBI Taxonomy" id="6347"/>
    <lineage>
        <taxon>Eukaryota</taxon>
        <taxon>Metazoa</taxon>
        <taxon>Spiralia</taxon>
        <taxon>Lophotrochozoa</taxon>
        <taxon>Annelida</taxon>
        <taxon>Polychaeta</taxon>
        <taxon>Sedentaria</taxon>
        <taxon>Canalipalpata</taxon>
        <taxon>Sabellida</taxon>
        <taxon>Oweniida</taxon>
        <taxon>Oweniidae</taxon>
        <taxon>Owenia</taxon>
    </lineage>
</organism>
<dbReference type="Pfam" id="PF13516">
    <property type="entry name" value="LRR_6"/>
    <property type="match status" value="1"/>
</dbReference>
<feature type="region of interest" description="Disordered" evidence="2">
    <location>
        <begin position="161"/>
        <end position="193"/>
    </location>
</feature>
<feature type="region of interest" description="Disordered" evidence="2">
    <location>
        <begin position="342"/>
        <end position="455"/>
    </location>
</feature>
<dbReference type="InterPro" id="IPR001611">
    <property type="entry name" value="Leu-rich_rpt"/>
</dbReference>
<evidence type="ECO:0000313" key="3">
    <source>
        <dbReference type="EMBL" id="CAH1787023.1"/>
    </source>
</evidence>
<dbReference type="EMBL" id="CAIIXF020000006">
    <property type="protein sequence ID" value="CAH1787023.1"/>
    <property type="molecule type" value="Genomic_DNA"/>
</dbReference>
<dbReference type="GO" id="GO:0031146">
    <property type="term" value="P:SCF-dependent proteasomal ubiquitin-dependent protein catabolic process"/>
    <property type="evidence" value="ECO:0007669"/>
    <property type="project" value="TreeGrafter"/>
</dbReference>
<feature type="compositionally biased region" description="Basic and acidic residues" evidence="2">
    <location>
        <begin position="614"/>
        <end position="627"/>
    </location>
</feature>
<accession>A0A8J1XV59</accession>
<feature type="compositionally biased region" description="Polar residues" evidence="2">
    <location>
        <begin position="1489"/>
        <end position="1515"/>
    </location>
</feature>
<feature type="region of interest" description="Disordered" evidence="2">
    <location>
        <begin position="1"/>
        <end position="148"/>
    </location>
</feature>
<feature type="compositionally biased region" description="Acidic residues" evidence="2">
    <location>
        <begin position="1097"/>
        <end position="1107"/>
    </location>
</feature>
<feature type="compositionally biased region" description="Polar residues" evidence="2">
    <location>
        <begin position="1458"/>
        <end position="1467"/>
    </location>
</feature>
<dbReference type="Pfam" id="PF12937">
    <property type="entry name" value="F-box-like"/>
    <property type="match status" value="1"/>
</dbReference>
<feature type="compositionally biased region" description="Basic and acidic residues" evidence="2">
    <location>
        <begin position="1174"/>
        <end position="1183"/>
    </location>
</feature>
<dbReference type="OrthoDB" id="10257471at2759"/>
<feature type="region of interest" description="Disordered" evidence="2">
    <location>
        <begin position="739"/>
        <end position="784"/>
    </location>
</feature>
<feature type="compositionally biased region" description="Basic and acidic residues" evidence="2">
    <location>
        <begin position="893"/>
        <end position="910"/>
    </location>
</feature>
<feature type="region of interest" description="Disordered" evidence="2">
    <location>
        <begin position="1079"/>
        <end position="1191"/>
    </location>
</feature>
<feature type="region of interest" description="Disordered" evidence="2">
    <location>
        <begin position="605"/>
        <end position="627"/>
    </location>
</feature>
<feature type="compositionally biased region" description="Basic and acidic residues" evidence="2">
    <location>
        <begin position="1539"/>
        <end position="1563"/>
    </location>
</feature>
<protein>
    <submittedName>
        <fullName evidence="3">Uncharacterized protein</fullName>
    </submittedName>
</protein>
<proteinExistence type="predicted"/>
<evidence type="ECO:0000256" key="2">
    <source>
        <dbReference type="SAM" id="MobiDB-lite"/>
    </source>
</evidence>
<feature type="compositionally biased region" description="Polar residues" evidence="2">
    <location>
        <begin position="342"/>
        <end position="358"/>
    </location>
</feature>
<dbReference type="SMART" id="SM00367">
    <property type="entry name" value="LRR_CC"/>
    <property type="match status" value="9"/>
</dbReference>
<dbReference type="InterPro" id="IPR057207">
    <property type="entry name" value="FBXL15_LRR"/>
</dbReference>
<dbReference type="CDD" id="cd22139">
    <property type="entry name" value="F-box_unchar"/>
    <property type="match status" value="1"/>
</dbReference>
<feature type="compositionally biased region" description="Polar residues" evidence="2">
    <location>
        <begin position="37"/>
        <end position="50"/>
    </location>
</feature>
<reference evidence="3" key="1">
    <citation type="submission" date="2022-03" db="EMBL/GenBank/DDBJ databases">
        <authorList>
            <person name="Martin C."/>
        </authorList>
    </citation>
    <scope>NUCLEOTIDE SEQUENCE</scope>
</reference>
<evidence type="ECO:0000313" key="4">
    <source>
        <dbReference type="Proteomes" id="UP000749559"/>
    </source>
</evidence>
<dbReference type="Gene3D" id="3.80.10.10">
    <property type="entry name" value="Ribonuclease Inhibitor"/>
    <property type="match status" value="3"/>
</dbReference>
<feature type="region of interest" description="Disordered" evidence="2">
    <location>
        <begin position="290"/>
        <end position="309"/>
    </location>
</feature>
<feature type="compositionally biased region" description="Polar residues" evidence="2">
    <location>
        <begin position="916"/>
        <end position="928"/>
    </location>
</feature>